<organism evidence="16 17">
    <name type="scientific">Cherax quadricarinatus</name>
    <name type="common">Australian red claw crayfish</name>
    <dbReference type="NCBI Taxonomy" id="27406"/>
    <lineage>
        <taxon>Eukaryota</taxon>
        <taxon>Metazoa</taxon>
        <taxon>Ecdysozoa</taxon>
        <taxon>Arthropoda</taxon>
        <taxon>Crustacea</taxon>
        <taxon>Multicrustacea</taxon>
        <taxon>Malacostraca</taxon>
        <taxon>Eumalacostraca</taxon>
        <taxon>Eucarida</taxon>
        <taxon>Decapoda</taxon>
        <taxon>Pleocyemata</taxon>
        <taxon>Astacidea</taxon>
        <taxon>Parastacoidea</taxon>
        <taxon>Parastacidae</taxon>
        <taxon>Cherax</taxon>
    </lineage>
</organism>
<protein>
    <recommendedName>
        <fullName evidence="5">sphingomyelin phosphodiesterase</fullName>
        <ecNumber evidence="5">3.1.4.12</ecNumber>
    </recommendedName>
</protein>
<keyword evidence="13 14" id="KW-0472">Membrane</keyword>
<evidence type="ECO:0000313" key="17">
    <source>
        <dbReference type="Proteomes" id="UP001445076"/>
    </source>
</evidence>
<evidence type="ECO:0000256" key="11">
    <source>
        <dbReference type="ARBA" id="ARBA00022989"/>
    </source>
</evidence>
<gene>
    <name evidence="16" type="ORF">OTU49_011468</name>
</gene>
<sequence length="429" mass="48350">MTVPEHAQKDNTMAVDIKVLTLNVWGIPVISKNREARMEAIGNQLITGPDEYDFVFLQEVWSKADYCFLASKVSKVLPFSHYYFSGVIGSGLCIFSRTPITEVHFHKFTLNGFPHKIQHGDWWGGKGVALCKSLRHGIPFILANTHLHAEYNKKNDEYVHHRAVQAFEASQLIRFCQKAKAVLILAGDFNCTPTDFAYRVVKFYGNLVDTYTESPIKAPGSNGETNETPANSFTNVKALIDNPSGNRIDYIFYQASSTHKVKTKVCDQPWPQRVPQQDFSFSDHEALRTILTVTPVKEDENTESITEIQAETDALLESSAVCEQGLKKVAVSRRFYITLATLFIVFQLGILVALSIANSPGLRISLGILSSILMLFLVYVLFMGTVYYHVEYNGVKSTKLAIKSHLEMLTEKNAKIFEEERKRSLSFIK</sequence>
<dbReference type="EMBL" id="JARKIK010000088">
    <property type="protein sequence ID" value="KAK8723624.1"/>
    <property type="molecule type" value="Genomic_DNA"/>
</dbReference>
<feature type="transmembrane region" description="Helical" evidence="14">
    <location>
        <begin position="335"/>
        <end position="356"/>
    </location>
</feature>
<dbReference type="GO" id="GO:0016020">
    <property type="term" value="C:membrane"/>
    <property type="evidence" value="ECO:0007669"/>
    <property type="project" value="UniProtKB-SubCell"/>
</dbReference>
<reference evidence="16 17" key="1">
    <citation type="journal article" date="2024" name="BMC Genomics">
        <title>Genome assembly of redclaw crayfish (Cherax quadricarinatus) provides insights into its immune adaptation and hypoxia tolerance.</title>
        <authorList>
            <person name="Liu Z."/>
            <person name="Zheng J."/>
            <person name="Li H."/>
            <person name="Fang K."/>
            <person name="Wang S."/>
            <person name="He J."/>
            <person name="Zhou D."/>
            <person name="Weng S."/>
            <person name="Chi M."/>
            <person name="Gu Z."/>
            <person name="He J."/>
            <person name="Li F."/>
            <person name="Wang M."/>
        </authorList>
    </citation>
    <scope>NUCLEOTIDE SEQUENCE [LARGE SCALE GENOMIC DNA]</scope>
    <source>
        <strain evidence="16">ZL_2023a</strain>
    </source>
</reference>
<dbReference type="GO" id="GO:0004767">
    <property type="term" value="F:sphingomyelin phosphodiesterase activity"/>
    <property type="evidence" value="ECO:0007669"/>
    <property type="project" value="UniProtKB-EC"/>
</dbReference>
<evidence type="ECO:0000256" key="10">
    <source>
        <dbReference type="ARBA" id="ARBA00022919"/>
    </source>
</evidence>
<feature type="domain" description="Endonuclease/exonuclease/phosphatase" evidence="15">
    <location>
        <begin position="20"/>
        <end position="284"/>
    </location>
</feature>
<dbReference type="InterPro" id="IPR038772">
    <property type="entry name" value="Sph/SMPD2-like"/>
</dbReference>
<dbReference type="Pfam" id="PF03372">
    <property type="entry name" value="Exo_endo_phos"/>
    <property type="match status" value="1"/>
</dbReference>
<evidence type="ECO:0000256" key="9">
    <source>
        <dbReference type="ARBA" id="ARBA00022842"/>
    </source>
</evidence>
<evidence type="ECO:0000256" key="4">
    <source>
        <dbReference type="ARBA" id="ARBA00006335"/>
    </source>
</evidence>
<comment type="caution">
    <text evidence="16">The sequence shown here is derived from an EMBL/GenBank/DDBJ whole genome shotgun (WGS) entry which is preliminary data.</text>
</comment>
<dbReference type="PANTHER" id="PTHR16320:SF24">
    <property type="entry name" value="PHOSPHODIESTERASE, PUTATIVE-RELATED"/>
    <property type="match status" value="1"/>
</dbReference>
<dbReference type="Proteomes" id="UP001445076">
    <property type="component" value="Unassembled WGS sequence"/>
</dbReference>
<comment type="pathway">
    <text evidence="3">Sphingolipid metabolism.</text>
</comment>
<dbReference type="AlphaFoldDB" id="A0AAW0W2J7"/>
<comment type="similarity">
    <text evidence="4">Belongs to the neutral sphingomyelinase family.</text>
</comment>
<accession>A0AAW0W2J7</accession>
<evidence type="ECO:0000256" key="2">
    <source>
        <dbReference type="ARBA" id="ARBA00004760"/>
    </source>
</evidence>
<keyword evidence="6 14" id="KW-0812">Transmembrane</keyword>
<evidence type="ECO:0000256" key="7">
    <source>
        <dbReference type="ARBA" id="ARBA00022723"/>
    </source>
</evidence>
<dbReference type="PANTHER" id="PTHR16320">
    <property type="entry name" value="SPHINGOMYELINASE FAMILY MEMBER"/>
    <property type="match status" value="1"/>
</dbReference>
<evidence type="ECO:0000256" key="3">
    <source>
        <dbReference type="ARBA" id="ARBA00004991"/>
    </source>
</evidence>
<keyword evidence="11 14" id="KW-1133">Transmembrane helix</keyword>
<evidence type="ECO:0000256" key="13">
    <source>
        <dbReference type="ARBA" id="ARBA00023136"/>
    </source>
</evidence>
<keyword evidence="8" id="KW-0378">Hydrolase</keyword>
<evidence type="ECO:0000259" key="15">
    <source>
        <dbReference type="Pfam" id="PF03372"/>
    </source>
</evidence>
<dbReference type="GO" id="GO:0046872">
    <property type="term" value="F:metal ion binding"/>
    <property type="evidence" value="ECO:0007669"/>
    <property type="project" value="UniProtKB-KW"/>
</dbReference>
<evidence type="ECO:0000256" key="5">
    <source>
        <dbReference type="ARBA" id="ARBA00012369"/>
    </source>
</evidence>
<name>A0AAW0W2J7_CHEQU</name>
<keyword evidence="12" id="KW-0443">Lipid metabolism</keyword>
<dbReference type="EC" id="3.1.4.12" evidence="5"/>
<feature type="transmembrane region" description="Helical" evidence="14">
    <location>
        <begin position="368"/>
        <end position="390"/>
    </location>
</feature>
<evidence type="ECO:0000256" key="6">
    <source>
        <dbReference type="ARBA" id="ARBA00022692"/>
    </source>
</evidence>
<evidence type="ECO:0000256" key="8">
    <source>
        <dbReference type="ARBA" id="ARBA00022801"/>
    </source>
</evidence>
<evidence type="ECO:0000256" key="14">
    <source>
        <dbReference type="SAM" id="Phobius"/>
    </source>
</evidence>
<dbReference type="SUPFAM" id="SSF56219">
    <property type="entry name" value="DNase I-like"/>
    <property type="match status" value="1"/>
</dbReference>
<keyword evidence="17" id="KW-1185">Reference proteome</keyword>
<evidence type="ECO:0000256" key="1">
    <source>
        <dbReference type="ARBA" id="ARBA00004141"/>
    </source>
</evidence>
<evidence type="ECO:0000256" key="12">
    <source>
        <dbReference type="ARBA" id="ARBA00023098"/>
    </source>
</evidence>
<evidence type="ECO:0000313" key="16">
    <source>
        <dbReference type="EMBL" id="KAK8723624.1"/>
    </source>
</evidence>
<keyword evidence="7" id="KW-0479">Metal-binding</keyword>
<proteinExistence type="inferred from homology"/>
<dbReference type="Gene3D" id="3.60.10.10">
    <property type="entry name" value="Endonuclease/exonuclease/phosphatase"/>
    <property type="match status" value="1"/>
</dbReference>
<keyword evidence="9" id="KW-0460">Magnesium</keyword>
<dbReference type="GO" id="GO:0006665">
    <property type="term" value="P:sphingolipid metabolic process"/>
    <property type="evidence" value="ECO:0007669"/>
    <property type="project" value="UniProtKB-KW"/>
</dbReference>
<comment type="pathway">
    <text evidence="2">Lipid metabolism; sphingolipid metabolism.</text>
</comment>
<keyword evidence="10" id="KW-0746">Sphingolipid metabolism</keyword>
<dbReference type="InterPro" id="IPR005135">
    <property type="entry name" value="Endo/exonuclease/phosphatase"/>
</dbReference>
<comment type="subcellular location">
    <subcellularLocation>
        <location evidence="1">Membrane</location>
        <topology evidence="1">Multi-pass membrane protein</topology>
    </subcellularLocation>
</comment>
<dbReference type="InterPro" id="IPR036691">
    <property type="entry name" value="Endo/exonu/phosph_ase_sf"/>
</dbReference>